<name>A0A132PVR4_9MYCO</name>
<dbReference type="EMBL" id="LGTW01000001">
    <property type="protein sequence ID" value="KWX26122.1"/>
    <property type="molecule type" value="Genomic_DNA"/>
</dbReference>
<evidence type="ECO:0000313" key="2">
    <source>
        <dbReference type="EMBL" id="KWX26122.1"/>
    </source>
</evidence>
<dbReference type="SUPFAM" id="SSF52218">
    <property type="entry name" value="Flavoproteins"/>
    <property type="match status" value="1"/>
</dbReference>
<dbReference type="Gene3D" id="3.40.50.360">
    <property type="match status" value="1"/>
</dbReference>
<reference evidence="2 4" key="1">
    <citation type="submission" date="2015-07" db="EMBL/GenBank/DDBJ databases">
        <title>A draft genome sequence of Mycobacterium wolinskyi.</title>
        <authorList>
            <person name="de Man T.J."/>
            <person name="Perry K.A."/>
            <person name="Coulliette A.D."/>
            <person name="Jensen B."/>
            <person name="Toney N.C."/>
            <person name="Limbago B.M."/>
            <person name="Noble-Wang J."/>
        </authorList>
    </citation>
    <scope>NUCLEOTIDE SEQUENCE [LARGE SCALE GENOMIC DNA]</scope>
    <source>
        <strain evidence="2 4">CDC_01</strain>
    </source>
</reference>
<organism evidence="2 4">
    <name type="scientific">Mycolicibacterium wolinskyi</name>
    <dbReference type="NCBI Taxonomy" id="59750"/>
    <lineage>
        <taxon>Bacteria</taxon>
        <taxon>Bacillati</taxon>
        <taxon>Actinomycetota</taxon>
        <taxon>Actinomycetes</taxon>
        <taxon>Mycobacteriales</taxon>
        <taxon>Mycobacteriaceae</taxon>
        <taxon>Mycolicibacterium</taxon>
    </lineage>
</organism>
<reference evidence="3 5" key="2">
    <citation type="submission" date="2016-01" db="EMBL/GenBank/DDBJ databases">
        <title>The new phylogeny of the genus Mycobacterium.</title>
        <authorList>
            <person name="Tarcisio F."/>
            <person name="Conor M."/>
            <person name="Antonella G."/>
            <person name="Elisabetta G."/>
            <person name="Giulia F.S."/>
            <person name="Sara T."/>
            <person name="Anna F."/>
            <person name="Clotilde B."/>
            <person name="Roberto B."/>
            <person name="Veronica D.S."/>
            <person name="Fabio R."/>
            <person name="Monica P."/>
            <person name="Olivier J."/>
            <person name="Enrico T."/>
            <person name="Nicola S."/>
        </authorList>
    </citation>
    <scope>NUCLEOTIDE SEQUENCE [LARGE SCALE GENOMIC DNA]</scope>
    <source>
        <strain evidence="3 5">ATCC 700010</strain>
    </source>
</reference>
<dbReference type="AlphaFoldDB" id="A0A132PVR4"/>
<comment type="caution">
    <text evidence="2">The sequence shown here is derived from an EMBL/GenBank/DDBJ whole genome shotgun (WGS) entry which is preliminary data.</text>
</comment>
<protein>
    <submittedName>
        <fullName evidence="2">Flavodoxin</fullName>
    </submittedName>
</protein>
<dbReference type="RefSeq" id="WP_067843282.1">
    <property type="nucleotide sequence ID" value="NZ_JACKUA010000032.1"/>
</dbReference>
<dbReference type="EMBL" id="LQQA01000030">
    <property type="protein sequence ID" value="ORX11900.1"/>
    <property type="molecule type" value="Genomic_DNA"/>
</dbReference>
<gene>
    <name evidence="2" type="ORF">AFM11_02470</name>
    <name evidence="3" type="ORF">AWC31_35250</name>
</gene>
<sequence length="206" mass="21642">MTASSKLKALALVCSLKPNPAESSSELIAEQVLDRLGALGVGTECLRCADFKIDPGVEADMGNGDQWPEIRQKILGADILVLSTPVWLGHPSSIAQRVLERLDAELSNTDDAGRPVLAGKVALVSVVGNEDGAHKTVADIFQGLNDIGFSIPAQGCTYWNGEAMQGVDYKDLDEVPDPVASATSAAARNAAHLAGLLKAGQYPSYE</sequence>
<evidence type="ECO:0000313" key="4">
    <source>
        <dbReference type="Proteomes" id="UP000070612"/>
    </source>
</evidence>
<dbReference type="STRING" id="59750.AWC31_35250"/>
<evidence type="ECO:0000313" key="5">
    <source>
        <dbReference type="Proteomes" id="UP000193964"/>
    </source>
</evidence>
<dbReference type="GO" id="GO:0016491">
    <property type="term" value="F:oxidoreductase activity"/>
    <property type="evidence" value="ECO:0007669"/>
    <property type="project" value="InterPro"/>
</dbReference>
<proteinExistence type="predicted"/>
<dbReference type="Proteomes" id="UP000070612">
    <property type="component" value="Unassembled WGS sequence"/>
</dbReference>
<dbReference type="Proteomes" id="UP000193964">
    <property type="component" value="Unassembled WGS sequence"/>
</dbReference>
<keyword evidence="4" id="KW-1185">Reference proteome</keyword>
<dbReference type="OrthoDB" id="8853249at2"/>
<feature type="domain" description="NADPH-dependent FMN reductase-like" evidence="1">
    <location>
        <begin position="8"/>
        <end position="148"/>
    </location>
</feature>
<evidence type="ECO:0000313" key="3">
    <source>
        <dbReference type="EMBL" id="ORX11900.1"/>
    </source>
</evidence>
<dbReference type="InterPro" id="IPR029039">
    <property type="entry name" value="Flavoprotein-like_sf"/>
</dbReference>
<dbReference type="InterPro" id="IPR005025">
    <property type="entry name" value="FMN_Rdtase-like_dom"/>
</dbReference>
<dbReference type="Pfam" id="PF03358">
    <property type="entry name" value="FMN_red"/>
    <property type="match status" value="1"/>
</dbReference>
<accession>A0A132PVR4</accession>
<dbReference type="PATRIC" id="fig|59750.3.peg.506"/>
<evidence type="ECO:0000259" key="1">
    <source>
        <dbReference type="Pfam" id="PF03358"/>
    </source>
</evidence>